<dbReference type="AlphaFoldDB" id="A0AAN9R956"/>
<name>A0AAN9R956_CANGL</name>
<organism evidence="2 3">
    <name type="scientific">Canavalia gladiata</name>
    <name type="common">Sword bean</name>
    <name type="synonym">Dolichos gladiatus</name>
    <dbReference type="NCBI Taxonomy" id="3824"/>
    <lineage>
        <taxon>Eukaryota</taxon>
        <taxon>Viridiplantae</taxon>
        <taxon>Streptophyta</taxon>
        <taxon>Embryophyta</taxon>
        <taxon>Tracheophyta</taxon>
        <taxon>Spermatophyta</taxon>
        <taxon>Magnoliopsida</taxon>
        <taxon>eudicotyledons</taxon>
        <taxon>Gunneridae</taxon>
        <taxon>Pentapetalae</taxon>
        <taxon>rosids</taxon>
        <taxon>fabids</taxon>
        <taxon>Fabales</taxon>
        <taxon>Fabaceae</taxon>
        <taxon>Papilionoideae</taxon>
        <taxon>50 kb inversion clade</taxon>
        <taxon>NPAAA clade</taxon>
        <taxon>indigoferoid/millettioid clade</taxon>
        <taxon>Phaseoleae</taxon>
        <taxon>Canavalia</taxon>
    </lineage>
</organism>
<reference evidence="2 3" key="1">
    <citation type="submission" date="2024-01" db="EMBL/GenBank/DDBJ databases">
        <title>The genomes of 5 underutilized Papilionoideae crops provide insights into root nodulation and disease resistanc.</title>
        <authorList>
            <person name="Jiang F."/>
        </authorList>
    </citation>
    <scope>NUCLEOTIDE SEQUENCE [LARGE SCALE GENOMIC DNA]</scope>
    <source>
        <strain evidence="2">LVBAO_FW01</strain>
        <tissue evidence="2">Leaves</tissue>
    </source>
</reference>
<feature type="compositionally biased region" description="Basic and acidic residues" evidence="1">
    <location>
        <begin position="26"/>
        <end position="37"/>
    </location>
</feature>
<keyword evidence="3" id="KW-1185">Reference proteome</keyword>
<protein>
    <submittedName>
        <fullName evidence="2">Uncharacterized protein</fullName>
    </submittedName>
</protein>
<gene>
    <name evidence="2" type="ORF">VNO77_05985</name>
</gene>
<evidence type="ECO:0000256" key="1">
    <source>
        <dbReference type="SAM" id="MobiDB-lite"/>
    </source>
</evidence>
<accession>A0AAN9R956</accession>
<evidence type="ECO:0000313" key="2">
    <source>
        <dbReference type="EMBL" id="KAK7363827.1"/>
    </source>
</evidence>
<comment type="caution">
    <text evidence="2">The sequence shown here is derived from an EMBL/GenBank/DDBJ whole genome shotgun (WGS) entry which is preliminary data.</text>
</comment>
<dbReference type="Proteomes" id="UP001367508">
    <property type="component" value="Unassembled WGS sequence"/>
</dbReference>
<feature type="compositionally biased region" description="Basic and acidic residues" evidence="1">
    <location>
        <begin position="1"/>
        <end position="11"/>
    </location>
</feature>
<feature type="region of interest" description="Disordered" evidence="1">
    <location>
        <begin position="1"/>
        <end position="53"/>
    </location>
</feature>
<proteinExistence type="predicted"/>
<dbReference type="EMBL" id="JAYMYQ010000001">
    <property type="protein sequence ID" value="KAK7363827.1"/>
    <property type="molecule type" value="Genomic_DNA"/>
</dbReference>
<sequence>MGLQHVEEDPGRMPCGLHSHVPSYDVTREETEDDGKATKIQQHPNSYKHTDTHSSALSLSFALSSSKQIPVRFSSRHTVKTLSMGLPFRH</sequence>
<evidence type="ECO:0000313" key="3">
    <source>
        <dbReference type="Proteomes" id="UP001367508"/>
    </source>
</evidence>